<dbReference type="Pfam" id="PF03797">
    <property type="entry name" value="Autotransporter"/>
    <property type="match status" value="1"/>
</dbReference>
<name>A0A378MXP0_MANHA</name>
<evidence type="ECO:0000313" key="3">
    <source>
        <dbReference type="Proteomes" id="UP000254802"/>
    </source>
</evidence>
<evidence type="ECO:0000313" key="2">
    <source>
        <dbReference type="EMBL" id="STY60447.1"/>
    </source>
</evidence>
<proteinExistence type="predicted"/>
<sequence length="72" mass="7932">MLKIESLVLNNDWVVTPQAQLAYHTINGKADEERLNLLVARAGVRVAKGFALNNGWNLQPYAEVNGIAEKGQ</sequence>
<dbReference type="NCBIfam" id="TIGR01414">
    <property type="entry name" value="autotrans_barl"/>
    <property type="match status" value="1"/>
</dbReference>
<dbReference type="AlphaFoldDB" id="A0A378MXP0"/>
<dbReference type="InterPro" id="IPR036709">
    <property type="entry name" value="Autotransporte_beta_dom_sf"/>
</dbReference>
<gene>
    <name evidence="2" type="ORF">NCTC10638_01650</name>
</gene>
<dbReference type="InterPro" id="IPR006315">
    <property type="entry name" value="OM_autotransptr_brl_dom"/>
</dbReference>
<evidence type="ECO:0000259" key="1">
    <source>
        <dbReference type="Pfam" id="PF03797"/>
    </source>
</evidence>
<accession>A0A378MXP0</accession>
<organism evidence="2 3">
    <name type="scientific">Mannheimia haemolytica</name>
    <name type="common">Pasteurella haemolytica</name>
    <dbReference type="NCBI Taxonomy" id="75985"/>
    <lineage>
        <taxon>Bacteria</taxon>
        <taxon>Pseudomonadati</taxon>
        <taxon>Pseudomonadota</taxon>
        <taxon>Gammaproteobacteria</taxon>
        <taxon>Pasteurellales</taxon>
        <taxon>Pasteurellaceae</taxon>
        <taxon>Mannheimia</taxon>
    </lineage>
</organism>
<dbReference type="InterPro" id="IPR005546">
    <property type="entry name" value="Autotransporte_beta"/>
</dbReference>
<protein>
    <submittedName>
        <fullName evidence="2">Type V secretory pathway, adhesin AidA</fullName>
    </submittedName>
</protein>
<dbReference type="Proteomes" id="UP000254802">
    <property type="component" value="Unassembled WGS sequence"/>
</dbReference>
<dbReference type="EMBL" id="UGPN01000002">
    <property type="protein sequence ID" value="STY60447.1"/>
    <property type="molecule type" value="Genomic_DNA"/>
</dbReference>
<dbReference type="Gene3D" id="2.40.128.130">
    <property type="entry name" value="Autotransporter beta-domain"/>
    <property type="match status" value="1"/>
</dbReference>
<reference evidence="2 3" key="1">
    <citation type="submission" date="2018-06" db="EMBL/GenBank/DDBJ databases">
        <authorList>
            <consortium name="Pathogen Informatics"/>
            <person name="Doyle S."/>
        </authorList>
    </citation>
    <scope>NUCLEOTIDE SEQUENCE [LARGE SCALE GENOMIC DNA]</scope>
    <source>
        <strain evidence="2 3">NCTC10638</strain>
    </source>
</reference>
<dbReference type="SUPFAM" id="SSF103515">
    <property type="entry name" value="Autotransporter"/>
    <property type="match status" value="1"/>
</dbReference>
<dbReference type="GO" id="GO:0019867">
    <property type="term" value="C:outer membrane"/>
    <property type="evidence" value="ECO:0007669"/>
    <property type="project" value="InterPro"/>
</dbReference>
<feature type="domain" description="Autotransporter" evidence="1">
    <location>
        <begin position="8"/>
        <end position="67"/>
    </location>
</feature>